<feature type="transmembrane region" description="Helical" evidence="11">
    <location>
        <begin position="136"/>
        <end position="154"/>
    </location>
</feature>
<organism evidence="14">
    <name type="scientific">Leptosphaeria maculans (strain JN3 / isolate v23.1.3 / race Av1-4-5-6-7-8)</name>
    <name type="common">Blackleg fungus</name>
    <name type="synonym">Phoma lingam</name>
    <dbReference type="NCBI Taxonomy" id="985895"/>
    <lineage>
        <taxon>Eukaryota</taxon>
        <taxon>Fungi</taxon>
        <taxon>Dikarya</taxon>
        <taxon>Ascomycota</taxon>
        <taxon>Pezizomycotina</taxon>
        <taxon>Dothideomycetes</taxon>
        <taxon>Pleosporomycetidae</taxon>
        <taxon>Pleosporales</taxon>
        <taxon>Pleosporineae</taxon>
        <taxon>Leptosphaeriaceae</taxon>
        <taxon>Plenodomus</taxon>
        <taxon>Plenodomus lingam/Leptosphaeria maculans species complex</taxon>
    </lineage>
</organism>
<dbReference type="FunCoup" id="E4ZZY7">
    <property type="interactions" value="266"/>
</dbReference>
<dbReference type="HOGENOM" id="CLU_049909_1_1_1"/>
<keyword evidence="8 11" id="KW-0472">Membrane</keyword>
<name>E4ZZY7_LEPMJ</name>
<dbReference type="EC" id="3.4.26.1" evidence="10"/>
<dbReference type="PANTHER" id="PTHR13046:SF0">
    <property type="entry name" value="CAAX PRENYL PROTEASE 2"/>
    <property type="match status" value="1"/>
</dbReference>
<dbReference type="AlphaFoldDB" id="E4ZZY7"/>
<feature type="domain" description="CAAX prenyl protease 2/Lysostaphin resistance protein A-like" evidence="12">
    <location>
        <begin position="187"/>
        <end position="288"/>
    </location>
</feature>
<evidence type="ECO:0000313" key="13">
    <source>
        <dbReference type="EMBL" id="CBX96847.1"/>
    </source>
</evidence>
<proteinExistence type="inferred from homology"/>
<evidence type="ECO:0000256" key="2">
    <source>
        <dbReference type="ARBA" id="ARBA00006897"/>
    </source>
</evidence>
<dbReference type="GO" id="GO:0071586">
    <property type="term" value="P:CAAX-box protein processing"/>
    <property type="evidence" value="ECO:0007669"/>
    <property type="project" value="InterPro"/>
</dbReference>
<accession>E4ZZY7</accession>
<protein>
    <recommendedName>
        <fullName evidence="10">intramembrane prenyl-peptidase Rce1</fullName>
        <ecNumber evidence="10">3.4.26.1</ecNumber>
    </recommendedName>
</protein>
<keyword evidence="14" id="KW-1185">Reference proteome</keyword>
<dbReference type="PANTHER" id="PTHR13046">
    <property type="entry name" value="PROTEASE U48 CAAX PRENYL PROTEASE RCE1"/>
    <property type="match status" value="1"/>
</dbReference>
<dbReference type="OrthoDB" id="271604at2759"/>
<dbReference type="Pfam" id="PF02517">
    <property type="entry name" value="Rce1-like"/>
    <property type="match status" value="1"/>
</dbReference>
<dbReference type="VEuPathDB" id="FungiDB:LEMA_P099780.1"/>
<feature type="transmembrane region" description="Helical" evidence="11">
    <location>
        <begin position="93"/>
        <end position="110"/>
    </location>
</feature>
<dbReference type="eggNOG" id="KOG4130">
    <property type="taxonomic scope" value="Eukaryota"/>
</dbReference>
<reference evidence="14" key="1">
    <citation type="journal article" date="2011" name="Nat. Commun.">
        <title>Effector diversification within compartments of the Leptosphaeria maculans genome affected by Repeat-Induced Point mutations.</title>
        <authorList>
            <person name="Rouxel T."/>
            <person name="Grandaubert J."/>
            <person name="Hane J.K."/>
            <person name="Hoede C."/>
            <person name="van de Wouw A.P."/>
            <person name="Couloux A."/>
            <person name="Dominguez V."/>
            <person name="Anthouard V."/>
            <person name="Bally P."/>
            <person name="Bourras S."/>
            <person name="Cozijnsen A.J."/>
            <person name="Ciuffetti L.M."/>
            <person name="Degrave A."/>
            <person name="Dilmaghani A."/>
            <person name="Duret L."/>
            <person name="Fudal I."/>
            <person name="Goodwin S.B."/>
            <person name="Gout L."/>
            <person name="Glaser N."/>
            <person name="Linglin J."/>
            <person name="Kema G.H.J."/>
            <person name="Lapalu N."/>
            <person name="Lawrence C.B."/>
            <person name="May K."/>
            <person name="Meyer M."/>
            <person name="Ollivier B."/>
            <person name="Poulain J."/>
            <person name="Schoch C.L."/>
            <person name="Simon A."/>
            <person name="Spatafora J.W."/>
            <person name="Stachowiak A."/>
            <person name="Turgeon B.G."/>
            <person name="Tyler B.M."/>
            <person name="Vincent D."/>
            <person name="Weissenbach J."/>
            <person name="Amselem J."/>
            <person name="Quesneville H."/>
            <person name="Oliver R.P."/>
            <person name="Wincker P."/>
            <person name="Balesdent M.-H."/>
            <person name="Howlett B.J."/>
        </authorList>
    </citation>
    <scope>NUCLEOTIDE SEQUENCE [LARGE SCALE GENOMIC DNA]</scope>
    <source>
        <strain evidence="14">JN3 / isolate v23.1.3 / race Av1-4-5-6-7-8</strain>
    </source>
</reference>
<comment type="subcellular location">
    <subcellularLocation>
        <location evidence="1">Endoplasmic reticulum membrane</location>
        <topology evidence="1">Multi-pass membrane protein</topology>
    </subcellularLocation>
</comment>
<evidence type="ECO:0000256" key="11">
    <source>
        <dbReference type="SAM" id="Phobius"/>
    </source>
</evidence>
<evidence type="ECO:0000256" key="5">
    <source>
        <dbReference type="ARBA" id="ARBA00022801"/>
    </source>
</evidence>
<dbReference type="GO" id="GO:0004222">
    <property type="term" value="F:metalloendopeptidase activity"/>
    <property type="evidence" value="ECO:0007669"/>
    <property type="project" value="InterPro"/>
</dbReference>
<evidence type="ECO:0000259" key="12">
    <source>
        <dbReference type="Pfam" id="PF02517"/>
    </source>
</evidence>
<feature type="transmembrane region" description="Helical" evidence="11">
    <location>
        <begin position="52"/>
        <end position="72"/>
    </location>
</feature>
<evidence type="ECO:0000256" key="6">
    <source>
        <dbReference type="ARBA" id="ARBA00022824"/>
    </source>
</evidence>
<gene>
    <name evidence="13" type="ORF">LEMA_P099780.1</name>
</gene>
<sequence length="366" mass="40515">MPPPIKGWRESISTLGDMYEKHIKGESQVLVTSMKSNASTVPNAPVLSPNTAALLSIAYVLIYVIPFYLSSATRPSKTLTRDAPSSIRARTRAVNGSTIVCSAITILVLLKHDLSLPEALGFLGAWPISVWDTARSMLLVIILFAGPIFEYGVVDGEFKDWIRLKGVRETLTSWIGYRNFIVPFLPVHQGPVSEEIVWRSCIIPLHMLAHFSGKQVVFLTPLYFGIAHLHHFYEFRIGHPEVPLAMAVLRSLFQFTYTSLFGFFAAFVYIRTGNVYTCMLAHTFCNWMGLPRFYGRVGVEAGVPVGPPGVGKKDDEDRNPSALQGTSTMWTIAYYVILVAGAHGFYSLLFPLTESSHALPISLAKA</sequence>
<comment type="similarity">
    <text evidence="2">Belongs to the peptidase U48 family.</text>
</comment>
<dbReference type="InterPro" id="IPR039731">
    <property type="entry name" value="Rce1"/>
</dbReference>
<dbReference type="GO" id="GO:0005789">
    <property type="term" value="C:endoplasmic reticulum membrane"/>
    <property type="evidence" value="ECO:0007669"/>
    <property type="project" value="UniProtKB-SubCell"/>
</dbReference>
<dbReference type="InParanoid" id="E4ZZY7"/>
<evidence type="ECO:0000256" key="4">
    <source>
        <dbReference type="ARBA" id="ARBA00022692"/>
    </source>
</evidence>
<evidence type="ECO:0000256" key="7">
    <source>
        <dbReference type="ARBA" id="ARBA00022989"/>
    </source>
</evidence>
<evidence type="ECO:0000256" key="8">
    <source>
        <dbReference type="ARBA" id="ARBA00023136"/>
    </source>
</evidence>
<keyword evidence="5" id="KW-0378">Hydrolase</keyword>
<dbReference type="Proteomes" id="UP000002668">
    <property type="component" value="Genome"/>
</dbReference>
<keyword evidence="4 11" id="KW-0812">Transmembrane</keyword>
<dbReference type="STRING" id="985895.E4ZZY7"/>
<evidence type="ECO:0000256" key="9">
    <source>
        <dbReference type="ARBA" id="ARBA00047280"/>
    </source>
</evidence>
<keyword evidence="7 11" id="KW-1133">Transmembrane helix</keyword>
<feature type="transmembrane region" description="Helical" evidence="11">
    <location>
        <begin position="216"/>
        <end position="233"/>
    </location>
</feature>
<keyword evidence="6" id="KW-0256">Endoplasmic reticulum</keyword>
<evidence type="ECO:0000256" key="3">
    <source>
        <dbReference type="ARBA" id="ARBA00022670"/>
    </source>
</evidence>
<evidence type="ECO:0000256" key="1">
    <source>
        <dbReference type="ARBA" id="ARBA00004477"/>
    </source>
</evidence>
<comment type="catalytic activity">
    <reaction evidence="9">
        <text>Hydrolyzes the peptide bond -P2-(S-farnesyl or geranylgeranyl)C-P1'-P2'-P3'-COOH where P1' and P2' are amino acids with aliphatic sidechains and P3' is any C-terminal residue.</text>
        <dbReference type="EC" id="3.4.26.1"/>
    </reaction>
</comment>
<feature type="transmembrane region" description="Helical" evidence="11">
    <location>
        <begin position="332"/>
        <end position="352"/>
    </location>
</feature>
<evidence type="ECO:0000313" key="14">
    <source>
        <dbReference type="Proteomes" id="UP000002668"/>
    </source>
</evidence>
<dbReference type="InterPro" id="IPR003675">
    <property type="entry name" value="Rce1/LyrA-like_dom"/>
</dbReference>
<feature type="transmembrane region" description="Helical" evidence="11">
    <location>
        <begin position="253"/>
        <end position="270"/>
    </location>
</feature>
<dbReference type="OMA" id="HSFCNWC"/>
<dbReference type="EMBL" id="FP929130">
    <property type="protein sequence ID" value="CBX96847.1"/>
    <property type="molecule type" value="Genomic_DNA"/>
</dbReference>
<dbReference type="MEROPS" id="G05.002"/>
<evidence type="ECO:0000256" key="10">
    <source>
        <dbReference type="ARBA" id="ARBA00049729"/>
    </source>
</evidence>
<keyword evidence="3" id="KW-0645">Protease</keyword>